<sequence length="155" mass="16116">MAVAAKSVLDHRFGVADFGVEGHHLLGQPRDHRRGDLLAGHGAVLGVGGCDRRGGNGSSVVGLAFAQPGFQACDSSATECIGSLVAGQQDQGGLAVAVIERPLQRREVFEELGAQPVDRAGAIGDQVDATRGQDPQIHRDLVARTQRLQIAAHAA</sequence>
<dbReference type="AlphaFoldDB" id="A0A7I9WCF7"/>
<comment type="caution">
    <text evidence="1">The sequence shown here is derived from an EMBL/GenBank/DDBJ whole genome shotgun (WGS) entry which is preliminary data.</text>
</comment>
<dbReference type="Proteomes" id="UP000465302">
    <property type="component" value="Unassembled WGS sequence"/>
</dbReference>
<reference evidence="1 2" key="1">
    <citation type="journal article" date="2019" name="Emerg. Microbes Infect.">
        <title>Comprehensive subspecies identification of 175 nontuberculous mycobacteria species based on 7547 genomic profiles.</title>
        <authorList>
            <person name="Matsumoto Y."/>
            <person name="Kinjo T."/>
            <person name="Motooka D."/>
            <person name="Nabeya D."/>
            <person name="Jung N."/>
            <person name="Uechi K."/>
            <person name="Horii T."/>
            <person name="Iida T."/>
            <person name="Fujita J."/>
            <person name="Nakamura S."/>
        </authorList>
    </citation>
    <scope>NUCLEOTIDE SEQUENCE [LARGE SCALE GENOMIC DNA]</scope>
    <source>
        <strain evidence="1 2">JCM 6377</strain>
    </source>
</reference>
<dbReference type="EMBL" id="BLKS01000003">
    <property type="protein sequence ID" value="GFG54957.1"/>
    <property type="molecule type" value="Genomic_DNA"/>
</dbReference>
<organism evidence="1 2">
    <name type="scientific">Mycolicibacterium agri</name>
    <name type="common">Mycobacterium agri</name>
    <dbReference type="NCBI Taxonomy" id="36811"/>
    <lineage>
        <taxon>Bacteria</taxon>
        <taxon>Bacillati</taxon>
        <taxon>Actinomycetota</taxon>
        <taxon>Actinomycetes</taxon>
        <taxon>Mycobacteriales</taxon>
        <taxon>Mycobacteriaceae</taxon>
        <taxon>Mycolicibacterium</taxon>
    </lineage>
</organism>
<accession>A0A7I9WCF7</accession>
<evidence type="ECO:0000313" key="2">
    <source>
        <dbReference type="Proteomes" id="UP000465302"/>
    </source>
</evidence>
<gene>
    <name evidence="1" type="ORF">MAGR_63980</name>
</gene>
<proteinExistence type="predicted"/>
<protein>
    <submittedName>
        <fullName evidence="1">Uncharacterized protein</fullName>
    </submittedName>
</protein>
<name>A0A7I9WCF7_MYCAG</name>
<evidence type="ECO:0000313" key="1">
    <source>
        <dbReference type="EMBL" id="GFG54957.1"/>
    </source>
</evidence>